<evidence type="ECO:0000256" key="1">
    <source>
        <dbReference type="SAM" id="Phobius"/>
    </source>
</evidence>
<sequence length="73" mass="8153">MQYVIPIVLALLGLLSLNLIRVGIRTGKIQSRLLNISREESAFSFWSAIIFQILVSALCFVGAYWHMELSGAI</sequence>
<evidence type="ECO:0000313" key="2">
    <source>
        <dbReference type="EMBL" id="BBD06773.1"/>
    </source>
</evidence>
<keyword evidence="1" id="KW-1133">Transmembrane helix</keyword>
<proteinExistence type="predicted"/>
<dbReference type="AlphaFoldDB" id="A0A2Z6AU73"/>
<evidence type="ECO:0000313" key="3">
    <source>
        <dbReference type="Proteomes" id="UP000269883"/>
    </source>
</evidence>
<dbReference type="KEGG" id="dfl:DFE_0047"/>
<dbReference type="Proteomes" id="UP000269883">
    <property type="component" value="Chromosome"/>
</dbReference>
<protein>
    <submittedName>
        <fullName evidence="2">Membrane protein</fullName>
    </submittedName>
</protein>
<name>A0A2Z6AU73_9BACT</name>
<keyword evidence="3" id="KW-1185">Reference proteome</keyword>
<keyword evidence="1" id="KW-0472">Membrane</keyword>
<dbReference type="EMBL" id="AP017378">
    <property type="protein sequence ID" value="BBD06773.1"/>
    <property type="molecule type" value="Genomic_DNA"/>
</dbReference>
<dbReference type="RefSeq" id="WP_126375585.1">
    <property type="nucleotide sequence ID" value="NZ_AP017378.1"/>
</dbReference>
<feature type="transmembrane region" description="Helical" evidence="1">
    <location>
        <begin position="6"/>
        <end position="24"/>
    </location>
</feature>
<feature type="transmembrane region" description="Helical" evidence="1">
    <location>
        <begin position="45"/>
        <end position="67"/>
    </location>
</feature>
<keyword evidence="1" id="KW-0812">Transmembrane</keyword>
<gene>
    <name evidence="2" type="ORF">DFE_0047</name>
</gene>
<dbReference type="OrthoDB" id="9954037at2"/>
<organism evidence="2 3">
    <name type="scientific">Desulfovibrio ferrophilus</name>
    <dbReference type="NCBI Taxonomy" id="241368"/>
    <lineage>
        <taxon>Bacteria</taxon>
        <taxon>Pseudomonadati</taxon>
        <taxon>Thermodesulfobacteriota</taxon>
        <taxon>Desulfovibrionia</taxon>
        <taxon>Desulfovibrionales</taxon>
        <taxon>Desulfovibrionaceae</taxon>
        <taxon>Desulfovibrio</taxon>
    </lineage>
</organism>
<reference evidence="2 3" key="1">
    <citation type="journal article" date="2018" name="Sci. Adv.">
        <title>Multi-heme cytochromes provide a pathway for survival in energy-limited environments.</title>
        <authorList>
            <person name="Deng X."/>
            <person name="Dohmae N."/>
            <person name="Nealson K.H."/>
            <person name="Hashimoto K."/>
            <person name="Okamoto A."/>
        </authorList>
    </citation>
    <scope>NUCLEOTIDE SEQUENCE [LARGE SCALE GENOMIC DNA]</scope>
    <source>
        <strain evidence="2 3">IS5</strain>
    </source>
</reference>
<accession>A0A2Z6AU73</accession>